<dbReference type="FunFam" id="1.10.238.10:FF:000003">
    <property type="entry name" value="Calmodulin A"/>
    <property type="match status" value="1"/>
</dbReference>
<accession>A0A183LHM3</accession>
<evidence type="ECO:0000256" key="1">
    <source>
        <dbReference type="ARBA" id="ARBA00022737"/>
    </source>
</evidence>
<dbReference type="GO" id="GO:0005509">
    <property type="term" value="F:calcium ion binding"/>
    <property type="evidence" value="ECO:0007669"/>
    <property type="project" value="InterPro"/>
</dbReference>
<keyword evidence="1" id="KW-0677">Repeat</keyword>
<dbReference type="PROSITE" id="PS50222">
    <property type="entry name" value="EF_HAND_2"/>
    <property type="match status" value="5"/>
</dbReference>
<dbReference type="Gene3D" id="1.10.238.10">
    <property type="entry name" value="EF-hand"/>
    <property type="match status" value="3"/>
</dbReference>
<proteinExistence type="predicted"/>
<dbReference type="InterPro" id="IPR018247">
    <property type="entry name" value="EF_Hand_1_Ca_BS"/>
</dbReference>
<name>A0A183LHM3_9TREM</name>
<dbReference type="InterPro" id="IPR002048">
    <property type="entry name" value="EF_hand_dom"/>
</dbReference>
<dbReference type="EMBL" id="UZAI01000931">
    <property type="protein sequence ID" value="VDO57660.1"/>
    <property type="molecule type" value="Genomic_DNA"/>
</dbReference>
<sequence>MNSDGKISLEEYLNALRKLPPREKCVARWNEVFQSIDKDGSGKVSIKELDEFLKSSGMDIDQKSLHNWMTQNDKNKDGELDYDEFLAYMDEKILLDQFRQMDKDGNGTLSKREIRHCMKLSGFNEDFLTEFIETFDLDGDGEITLEEYEKVLNIVPKEEKEAAVWRSVFNDMDKDHSGKICVSEVVSLLSEMGYDIQTTELNEWMNRNKINKDVGMDYQQFLNFMRRN</sequence>
<gene>
    <name evidence="3" type="ORF">SMRZ_LOCUS3298</name>
</gene>
<evidence type="ECO:0000256" key="2">
    <source>
        <dbReference type="ARBA" id="ARBA00022837"/>
    </source>
</evidence>
<keyword evidence="4" id="KW-1185">Reference proteome</keyword>
<organism evidence="3 4">
    <name type="scientific">Schistosoma margrebowiei</name>
    <dbReference type="NCBI Taxonomy" id="48269"/>
    <lineage>
        <taxon>Eukaryota</taxon>
        <taxon>Metazoa</taxon>
        <taxon>Spiralia</taxon>
        <taxon>Lophotrochozoa</taxon>
        <taxon>Platyhelminthes</taxon>
        <taxon>Trematoda</taxon>
        <taxon>Digenea</taxon>
        <taxon>Strigeidida</taxon>
        <taxon>Schistosomatoidea</taxon>
        <taxon>Schistosomatidae</taxon>
        <taxon>Schistosoma</taxon>
    </lineage>
</organism>
<dbReference type="CDD" id="cd00051">
    <property type="entry name" value="EFh"/>
    <property type="match status" value="1"/>
</dbReference>
<dbReference type="GO" id="GO:0016460">
    <property type="term" value="C:myosin II complex"/>
    <property type="evidence" value="ECO:0007669"/>
    <property type="project" value="TreeGrafter"/>
</dbReference>
<dbReference type="Pfam" id="PF13499">
    <property type="entry name" value="EF-hand_7"/>
    <property type="match status" value="3"/>
</dbReference>
<dbReference type="SUPFAM" id="SSF47473">
    <property type="entry name" value="EF-hand"/>
    <property type="match status" value="2"/>
</dbReference>
<dbReference type="InterPro" id="IPR011992">
    <property type="entry name" value="EF-hand-dom_pair"/>
</dbReference>
<dbReference type="Proteomes" id="UP000277204">
    <property type="component" value="Unassembled WGS sequence"/>
</dbReference>
<keyword evidence="2" id="KW-0106">Calcium</keyword>
<dbReference type="STRING" id="48269.A0A183LHM3"/>
<protein>
    <submittedName>
        <fullName evidence="3">Uncharacterized protein</fullName>
    </submittedName>
</protein>
<dbReference type="PROSITE" id="PS00018">
    <property type="entry name" value="EF_HAND_1"/>
    <property type="match status" value="4"/>
</dbReference>
<dbReference type="AlphaFoldDB" id="A0A183LHM3"/>
<dbReference type="InterPro" id="IPR050230">
    <property type="entry name" value="CALM/Myosin/TropC-like"/>
</dbReference>
<dbReference type="SMART" id="SM00054">
    <property type="entry name" value="EFh"/>
    <property type="match status" value="5"/>
</dbReference>
<dbReference type="PANTHER" id="PTHR23048">
    <property type="entry name" value="MYOSIN LIGHT CHAIN 1, 3"/>
    <property type="match status" value="1"/>
</dbReference>
<dbReference type="PANTHER" id="PTHR23048:SF59">
    <property type="entry name" value="EF-HAND SUPERFAMILY PROTEIN"/>
    <property type="match status" value="1"/>
</dbReference>
<reference evidence="3 4" key="1">
    <citation type="submission" date="2018-11" db="EMBL/GenBank/DDBJ databases">
        <authorList>
            <consortium name="Pathogen Informatics"/>
        </authorList>
    </citation>
    <scope>NUCLEOTIDE SEQUENCE [LARGE SCALE GENOMIC DNA]</scope>
    <source>
        <strain evidence="3 4">Zambia</strain>
    </source>
</reference>
<evidence type="ECO:0000313" key="4">
    <source>
        <dbReference type="Proteomes" id="UP000277204"/>
    </source>
</evidence>
<evidence type="ECO:0000313" key="3">
    <source>
        <dbReference type="EMBL" id="VDO57660.1"/>
    </source>
</evidence>